<dbReference type="GO" id="GO:0004601">
    <property type="term" value="F:peroxidase activity"/>
    <property type="evidence" value="ECO:0007669"/>
    <property type="project" value="UniProtKB-KW"/>
</dbReference>
<accession>A0A9P8UXW7</accession>
<dbReference type="PANTHER" id="PTHR31356:SF53">
    <property type="entry name" value="HEME PEROXIDASE"/>
    <property type="match status" value="1"/>
</dbReference>
<dbReference type="EMBL" id="JAGPXC010000001">
    <property type="protein sequence ID" value="KAH6660203.1"/>
    <property type="molecule type" value="Genomic_DNA"/>
</dbReference>
<dbReference type="InterPro" id="IPR002016">
    <property type="entry name" value="Haem_peroxidase"/>
</dbReference>
<keyword evidence="8" id="KW-1185">Reference proteome</keyword>
<keyword evidence="3 5" id="KW-0560">Oxidoreductase</keyword>
<reference evidence="7" key="1">
    <citation type="journal article" date="2021" name="Nat. Commun.">
        <title>Genetic determinants of endophytism in the Arabidopsis root mycobiome.</title>
        <authorList>
            <person name="Mesny F."/>
            <person name="Miyauchi S."/>
            <person name="Thiergart T."/>
            <person name="Pickel B."/>
            <person name="Atanasova L."/>
            <person name="Karlsson M."/>
            <person name="Huettel B."/>
            <person name="Barry K.W."/>
            <person name="Haridas S."/>
            <person name="Chen C."/>
            <person name="Bauer D."/>
            <person name="Andreopoulos W."/>
            <person name="Pangilinan J."/>
            <person name="LaButti K."/>
            <person name="Riley R."/>
            <person name="Lipzen A."/>
            <person name="Clum A."/>
            <person name="Drula E."/>
            <person name="Henrissat B."/>
            <person name="Kohler A."/>
            <person name="Grigoriev I.V."/>
            <person name="Martin F.M."/>
            <person name="Hacquard S."/>
        </authorList>
    </citation>
    <scope>NUCLEOTIDE SEQUENCE</scope>
    <source>
        <strain evidence="7">MPI-SDFR-AT-0073</strain>
    </source>
</reference>
<dbReference type="Gene3D" id="1.10.420.10">
    <property type="entry name" value="Peroxidase, domain 2"/>
    <property type="match status" value="1"/>
</dbReference>
<dbReference type="EC" id="1.11.1.-" evidence="5"/>
<feature type="signal peptide" evidence="5">
    <location>
        <begin position="1"/>
        <end position="19"/>
    </location>
</feature>
<evidence type="ECO:0000256" key="2">
    <source>
        <dbReference type="ARBA" id="ARBA00022617"/>
    </source>
</evidence>
<dbReference type="Proteomes" id="UP000758603">
    <property type="component" value="Unassembled WGS sequence"/>
</dbReference>
<dbReference type="GeneID" id="70130331"/>
<keyword evidence="2" id="KW-0408">Iron</keyword>
<sequence length="531" mass="57261">MRIRRPALSILLLLDLGFAMFYYPTPQISLLEHILVDNWDSYASNFSSAITPCTNYVTMTGEPSLKSGRTTAAQWMRVAFHDFITGNTTAGTGGIDASIGFETFREENKGSAFNDSFTFWRPFVNEFVPMSDLVALGTVMSVNLCGGKYIPYRPGRVDAIQADHTTGVPEPGTNLEETLAQFGRAGFNQEDSIALTACGHTMGSVHHGGFPEVSPESAVTPNNTNGGVDFDSSRGAFDTRVVHEYIDGTGQMGGPLVSSFNETSRSDLRLFESDGNKTMTDLYNSGEGFQEVCIEVMGRMINTVPSAAKLDSPIIPFSIKPINVTWDFNLDDRIVLSGKIRVLRDLLRPTSPVIFMIGGKTVQLEAEEGRGKTVFGSTGTFDDKVYGSAIYYPFSLPGVGLSNVTSFTVAVGEQETTFPISWGPFIVPSLTSSDGRSVSFGVAIPQTLIDALPTDFEVKIVAPVPQPLTLGPRIVSGSGSWTAKSGSRDGFIIWNGTYEVGQQVTGAVSLHLIHSNRTTDTLIVNAGVAGW</sequence>
<gene>
    <name evidence="7" type="ORF">BKA67DRAFT_547264</name>
</gene>
<dbReference type="GO" id="GO:0046872">
    <property type="term" value="F:metal ion binding"/>
    <property type="evidence" value="ECO:0007669"/>
    <property type="project" value="UniProtKB-UniRule"/>
</dbReference>
<evidence type="ECO:0000256" key="4">
    <source>
        <dbReference type="RuleBase" id="RU004241"/>
    </source>
</evidence>
<dbReference type="RefSeq" id="XP_045964334.1">
    <property type="nucleotide sequence ID" value="XM_046101439.1"/>
</dbReference>
<comment type="similarity">
    <text evidence="4">Belongs to the peroxidase family.</text>
</comment>
<dbReference type="AlphaFoldDB" id="A0A9P8UXW7"/>
<evidence type="ECO:0000259" key="6">
    <source>
        <dbReference type="PROSITE" id="PS50873"/>
    </source>
</evidence>
<dbReference type="Pfam" id="PF00141">
    <property type="entry name" value="peroxidase"/>
    <property type="match status" value="1"/>
</dbReference>
<dbReference type="GO" id="GO:0020037">
    <property type="term" value="F:heme binding"/>
    <property type="evidence" value="ECO:0007669"/>
    <property type="project" value="UniProtKB-UniRule"/>
</dbReference>
<dbReference type="InterPro" id="IPR010255">
    <property type="entry name" value="Haem_peroxidase_sf"/>
</dbReference>
<evidence type="ECO:0000313" key="7">
    <source>
        <dbReference type="EMBL" id="KAH6660203.1"/>
    </source>
</evidence>
<keyword evidence="2" id="KW-0479">Metal-binding</keyword>
<protein>
    <recommendedName>
        <fullName evidence="5">Peroxidase</fullName>
        <ecNumber evidence="5">1.11.1.-</ecNumber>
    </recommendedName>
</protein>
<dbReference type="GO" id="GO:0034599">
    <property type="term" value="P:cellular response to oxidative stress"/>
    <property type="evidence" value="ECO:0007669"/>
    <property type="project" value="InterPro"/>
</dbReference>
<dbReference type="Gene3D" id="1.10.520.10">
    <property type="match status" value="1"/>
</dbReference>
<evidence type="ECO:0000256" key="3">
    <source>
        <dbReference type="ARBA" id="ARBA00023002"/>
    </source>
</evidence>
<dbReference type="GO" id="GO:0042744">
    <property type="term" value="P:hydrogen peroxide catabolic process"/>
    <property type="evidence" value="ECO:0007669"/>
    <property type="project" value="TreeGrafter"/>
</dbReference>
<dbReference type="PRINTS" id="PR00458">
    <property type="entry name" value="PEROXIDASE"/>
</dbReference>
<comment type="caution">
    <text evidence="7">The sequence shown here is derived from an EMBL/GenBank/DDBJ whole genome shotgun (WGS) entry which is preliminary data.</text>
</comment>
<evidence type="ECO:0000256" key="5">
    <source>
        <dbReference type="RuleBase" id="RU363051"/>
    </source>
</evidence>
<keyword evidence="2" id="KW-0349">Heme</keyword>
<evidence type="ECO:0000313" key="8">
    <source>
        <dbReference type="Proteomes" id="UP000758603"/>
    </source>
</evidence>
<keyword evidence="1 5" id="KW-0575">Peroxidase</keyword>
<dbReference type="GO" id="GO:0000302">
    <property type="term" value="P:response to reactive oxygen species"/>
    <property type="evidence" value="ECO:0007669"/>
    <property type="project" value="TreeGrafter"/>
</dbReference>
<dbReference type="SUPFAM" id="SSF48113">
    <property type="entry name" value="Heme-dependent peroxidases"/>
    <property type="match status" value="1"/>
</dbReference>
<organism evidence="7 8">
    <name type="scientific">Truncatella angustata</name>
    <dbReference type="NCBI Taxonomy" id="152316"/>
    <lineage>
        <taxon>Eukaryota</taxon>
        <taxon>Fungi</taxon>
        <taxon>Dikarya</taxon>
        <taxon>Ascomycota</taxon>
        <taxon>Pezizomycotina</taxon>
        <taxon>Sordariomycetes</taxon>
        <taxon>Xylariomycetidae</taxon>
        <taxon>Amphisphaeriales</taxon>
        <taxon>Sporocadaceae</taxon>
        <taxon>Truncatella</taxon>
    </lineage>
</organism>
<feature type="domain" description="Plant heme peroxidase family profile" evidence="6">
    <location>
        <begin position="128"/>
        <end position="302"/>
    </location>
</feature>
<dbReference type="OrthoDB" id="5985073at2759"/>
<dbReference type="InterPro" id="IPR044831">
    <property type="entry name" value="Ccp1-like"/>
</dbReference>
<dbReference type="PROSITE" id="PS50873">
    <property type="entry name" value="PEROXIDASE_4"/>
    <property type="match status" value="1"/>
</dbReference>
<feature type="chain" id="PRO_5040535210" description="Peroxidase" evidence="5">
    <location>
        <begin position="20"/>
        <end position="531"/>
    </location>
</feature>
<dbReference type="PANTHER" id="PTHR31356">
    <property type="entry name" value="THYLAKOID LUMENAL 29 KDA PROTEIN, CHLOROPLASTIC-RELATED"/>
    <property type="match status" value="1"/>
</dbReference>
<name>A0A9P8UXW7_9PEZI</name>
<evidence type="ECO:0000256" key="1">
    <source>
        <dbReference type="ARBA" id="ARBA00022559"/>
    </source>
</evidence>
<keyword evidence="5" id="KW-0732">Signal</keyword>
<proteinExistence type="inferred from homology"/>